<reference evidence="2 3" key="1">
    <citation type="submission" date="2018-03" db="EMBL/GenBank/DDBJ databases">
        <title>Characteristics and genome of n-alkane degrading marine bacteria Gordonia iterans isolated from crude oil contaminated in Tae-an, South Korea.</title>
        <authorList>
            <person name="Lee S.-S."/>
            <person name="Kim H."/>
        </authorList>
    </citation>
    <scope>NUCLEOTIDE SEQUENCE [LARGE SCALE GENOMIC DNA]</scope>
    <source>
        <strain evidence="2 3">Co17</strain>
    </source>
</reference>
<evidence type="ECO:0000259" key="1">
    <source>
        <dbReference type="Pfam" id="PF00903"/>
    </source>
</evidence>
<sequence length="137" mass="14860">MSFHAYLFFSGDCAAAFERYGEIFGGEVTVMRNGDVPAEDRMPGTPDESVMHASLRLGENALLMGSDDPTGDDGRKVGFSVSYTAPDLAAAERVYEQLADGGEAQMPIAKTFWSEGFGMCTDRFGVPWMIDVDQAPE</sequence>
<dbReference type="EMBL" id="CP027433">
    <property type="protein sequence ID" value="AVL99983.1"/>
    <property type="molecule type" value="Genomic_DNA"/>
</dbReference>
<dbReference type="Proteomes" id="UP000239814">
    <property type="component" value="Chromosome"/>
</dbReference>
<dbReference type="PANTHER" id="PTHR33990">
    <property type="entry name" value="PROTEIN YJDN-RELATED"/>
    <property type="match status" value="1"/>
</dbReference>
<dbReference type="InterPro" id="IPR028973">
    <property type="entry name" value="PhnB-like"/>
</dbReference>
<evidence type="ECO:0000313" key="3">
    <source>
        <dbReference type="Proteomes" id="UP000239814"/>
    </source>
</evidence>
<dbReference type="InterPro" id="IPR004360">
    <property type="entry name" value="Glyas_Fos-R_dOase_dom"/>
</dbReference>
<dbReference type="KEGG" id="git:C6V83_06580"/>
<feature type="domain" description="Glyoxalase/fosfomycin resistance/dioxygenase" evidence="1">
    <location>
        <begin position="4"/>
        <end position="130"/>
    </location>
</feature>
<dbReference type="SUPFAM" id="SSF54593">
    <property type="entry name" value="Glyoxalase/Bleomycin resistance protein/Dihydroxybiphenyl dioxygenase"/>
    <property type="match status" value="1"/>
</dbReference>
<gene>
    <name evidence="2" type="ORF">C6V83_06580</name>
</gene>
<evidence type="ECO:0000313" key="2">
    <source>
        <dbReference type="EMBL" id="AVL99983.1"/>
    </source>
</evidence>
<keyword evidence="3" id="KW-1185">Reference proteome</keyword>
<protein>
    <submittedName>
        <fullName evidence="2">VOC family protein</fullName>
    </submittedName>
</protein>
<accession>A0A2S0KEA6</accession>
<dbReference type="OrthoDB" id="9795306at2"/>
<organism evidence="2 3">
    <name type="scientific">Gordonia iterans</name>
    <dbReference type="NCBI Taxonomy" id="1004901"/>
    <lineage>
        <taxon>Bacteria</taxon>
        <taxon>Bacillati</taxon>
        <taxon>Actinomycetota</taxon>
        <taxon>Actinomycetes</taxon>
        <taxon>Mycobacteriales</taxon>
        <taxon>Gordoniaceae</taxon>
        <taxon>Gordonia</taxon>
    </lineage>
</organism>
<dbReference type="AlphaFoldDB" id="A0A2S0KEA6"/>
<dbReference type="CDD" id="cd06588">
    <property type="entry name" value="PhnB_like"/>
    <property type="match status" value="1"/>
</dbReference>
<dbReference type="Gene3D" id="3.10.180.10">
    <property type="entry name" value="2,3-Dihydroxybiphenyl 1,2-Dioxygenase, domain 1"/>
    <property type="match status" value="1"/>
</dbReference>
<name>A0A2S0KEA6_9ACTN</name>
<dbReference type="Pfam" id="PF00903">
    <property type="entry name" value="Glyoxalase"/>
    <property type="match status" value="1"/>
</dbReference>
<dbReference type="InterPro" id="IPR029068">
    <property type="entry name" value="Glyas_Bleomycin-R_OHBP_Dase"/>
</dbReference>
<proteinExistence type="predicted"/>
<dbReference type="RefSeq" id="WP_105941715.1">
    <property type="nucleotide sequence ID" value="NZ_CP027433.1"/>
</dbReference>
<dbReference type="PANTHER" id="PTHR33990:SF1">
    <property type="entry name" value="PROTEIN YJDN"/>
    <property type="match status" value="1"/>
</dbReference>